<dbReference type="InterPro" id="IPR014729">
    <property type="entry name" value="Rossmann-like_a/b/a_fold"/>
</dbReference>
<feature type="domain" description="Inosine/uridine-preferring nucleoside hydrolase" evidence="11">
    <location>
        <begin position="7"/>
        <end position="309"/>
    </location>
</feature>
<keyword evidence="4" id="KW-0677">Repeat</keyword>
<evidence type="ECO:0000256" key="1">
    <source>
        <dbReference type="ARBA" id="ARBA00009176"/>
    </source>
</evidence>
<proteinExistence type="inferred from homology"/>
<name>A0A2A6B693_PRIPA</name>
<dbReference type="Pfam" id="PF00579">
    <property type="entry name" value="tRNA-synt_1b"/>
    <property type="match status" value="1"/>
</dbReference>
<evidence type="ECO:0000256" key="5">
    <source>
        <dbReference type="ARBA" id="ARBA00022741"/>
    </source>
</evidence>
<evidence type="ECO:0000256" key="6">
    <source>
        <dbReference type="ARBA" id="ARBA00022840"/>
    </source>
</evidence>
<dbReference type="InterPro" id="IPR051570">
    <property type="entry name" value="TBC1_cilium_biogenesis"/>
</dbReference>
<feature type="compositionally biased region" description="Acidic residues" evidence="10">
    <location>
        <begin position="705"/>
        <end position="714"/>
    </location>
</feature>
<accession>A0A2A6B693</accession>
<dbReference type="GO" id="GO:0034388">
    <property type="term" value="C:Pwp2p-containing subcomplex of 90S preribosome"/>
    <property type="evidence" value="ECO:0000318"/>
    <property type="project" value="GO_Central"/>
</dbReference>
<protein>
    <submittedName>
        <fullName evidence="13">tRNA synthetase</fullName>
    </submittedName>
</protein>
<keyword evidence="8" id="KW-0030">Aminoacyl-tRNA synthetase</keyword>
<feature type="domain" description="Small-subunit processome Utp12" evidence="12">
    <location>
        <begin position="1167"/>
        <end position="1254"/>
    </location>
</feature>
<feature type="compositionally biased region" description="Basic and acidic residues" evidence="10">
    <location>
        <begin position="563"/>
        <end position="578"/>
    </location>
</feature>
<dbReference type="GO" id="GO:0016799">
    <property type="term" value="F:hydrolase activity, hydrolyzing N-glycosyl compounds"/>
    <property type="evidence" value="ECO:0007669"/>
    <property type="project" value="InterPro"/>
</dbReference>
<dbReference type="PANTHER" id="PTHR19853">
    <property type="entry name" value="WD REPEAT CONTAINING PROTEIN 3 WDR3"/>
    <property type="match status" value="1"/>
</dbReference>
<evidence type="ECO:0000256" key="4">
    <source>
        <dbReference type="ARBA" id="ARBA00022737"/>
    </source>
</evidence>
<dbReference type="GO" id="GO:0006418">
    <property type="term" value="P:tRNA aminoacylation for protein translation"/>
    <property type="evidence" value="ECO:0007669"/>
    <property type="project" value="InterPro"/>
</dbReference>
<dbReference type="GO" id="GO:0005524">
    <property type="term" value="F:ATP binding"/>
    <property type="evidence" value="ECO:0007669"/>
    <property type="project" value="UniProtKB-KW"/>
</dbReference>
<reference evidence="14" key="1">
    <citation type="journal article" date="2008" name="Nat. Genet.">
        <title>The Pristionchus pacificus genome provides a unique perspective on nematode lifestyle and parasitism.</title>
        <authorList>
            <person name="Dieterich C."/>
            <person name="Clifton S.W."/>
            <person name="Schuster L.N."/>
            <person name="Chinwalla A."/>
            <person name="Delehaunty K."/>
            <person name="Dinkelacker I."/>
            <person name="Fulton L."/>
            <person name="Fulton R."/>
            <person name="Godfrey J."/>
            <person name="Minx P."/>
            <person name="Mitreva M."/>
            <person name="Roeseler W."/>
            <person name="Tian H."/>
            <person name="Witte H."/>
            <person name="Yang S.P."/>
            <person name="Wilson R.K."/>
            <person name="Sommer R.J."/>
        </authorList>
    </citation>
    <scope>NUCLEOTIDE SEQUENCE [LARGE SCALE GENOMIC DNA]</scope>
    <source>
        <strain evidence="14">PS312</strain>
    </source>
</reference>
<dbReference type="PROSITE" id="PS50294">
    <property type="entry name" value="WD_REPEATS_REGION"/>
    <property type="match status" value="5"/>
</dbReference>
<dbReference type="GO" id="GO:0030515">
    <property type="term" value="F:snoRNA binding"/>
    <property type="evidence" value="ECO:0000318"/>
    <property type="project" value="GO_Central"/>
</dbReference>
<dbReference type="Gene3D" id="3.40.50.620">
    <property type="entry name" value="HUPs"/>
    <property type="match status" value="1"/>
</dbReference>
<reference evidence="13" key="2">
    <citation type="submission" date="2022-06" db="UniProtKB">
        <authorList>
            <consortium name="EnsemblMetazoa"/>
        </authorList>
    </citation>
    <scope>IDENTIFICATION</scope>
    <source>
        <strain evidence="13">PS312</strain>
    </source>
</reference>
<comment type="similarity">
    <text evidence="1">Belongs to the IUNH family.</text>
</comment>
<dbReference type="Gene3D" id="2.130.10.10">
    <property type="entry name" value="YVTN repeat-like/Quinoprotein amine dehydrogenase"/>
    <property type="match status" value="3"/>
</dbReference>
<dbReference type="GO" id="GO:0004812">
    <property type="term" value="F:aminoacyl-tRNA ligase activity"/>
    <property type="evidence" value="ECO:0007669"/>
    <property type="project" value="UniProtKB-KW"/>
</dbReference>
<dbReference type="PROSITE" id="PS50082">
    <property type="entry name" value="WD_REPEATS_2"/>
    <property type="match status" value="6"/>
</dbReference>
<keyword evidence="2" id="KW-0853">WD repeat</keyword>
<dbReference type="SMART" id="SM00320">
    <property type="entry name" value="WD40"/>
    <property type="match status" value="11"/>
</dbReference>
<dbReference type="Proteomes" id="UP000005239">
    <property type="component" value="Unassembled WGS sequence"/>
</dbReference>
<dbReference type="Pfam" id="PF25173">
    <property type="entry name" value="Beta-prop_WDR3_1st"/>
    <property type="match status" value="1"/>
</dbReference>
<keyword evidence="3" id="KW-0436">Ligase</keyword>
<dbReference type="PROSITE" id="PS00678">
    <property type="entry name" value="WD_REPEATS_1"/>
    <property type="match status" value="1"/>
</dbReference>
<dbReference type="InterPro" id="IPR015943">
    <property type="entry name" value="WD40/YVTN_repeat-like_dom_sf"/>
</dbReference>
<evidence type="ECO:0000259" key="12">
    <source>
        <dbReference type="Pfam" id="PF04003"/>
    </source>
</evidence>
<dbReference type="InterPro" id="IPR007148">
    <property type="entry name" value="SSU_processome_Utp12"/>
</dbReference>
<keyword evidence="6" id="KW-0067">ATP-binding</keyword>
<organism evidence="13 14">
    <name type="scientific">Pristionchus pacificus</name>
    <name type="common">Parasitic nematode worm</name>
    <dbReference type="NCBI Taxonomy" id="54126"/>
    <lineage>
        <taxon>Eukaryota</taxon>
        <taxon>Metazoa</taxon>
        <taxon>Ecdysozoa</taxon>
        <taxon>Nematoda</taxon>
        <taxon>Chromadorea</taxon>
        <taxon>Rhabditida</taxon>
        <taxon>Rhabditina</taxon>
        <taxon>Diplogasteromorpha</taxon>
        <taxon>Diplogasteroidea</taxon>
        <taxon>Neodiplogasteridae</taxon>
        <taxon>Pristionchus</taxon>
    </lineage>
</organism>
<dbReference type="Pfam" id="PF01156">
    <property type="entry name" value="IU_nuc_hydro"/>
    <property type="match status" value="1"/>
</dbReference>
<dbReference type="InterPro" id="IPR036322">
    <property type="entry name" value="WD40_repeat_dom_sf"/>
</dbReference>
<evidence type="ECO:0000256" key="8">
    <source>
        <dbReference type="ARBA" id="ARBA00023146"/>
    </source>
</evidence>
<keyword evidence="7" id="KW-0648">Protein biosynthesis</keyword>
<evidence type="ECO:0000313" key="13">
    <source>
        <dbReference type="EnsemblMetazoa" id="PPA09966.1"/>
    </source>
</evidence>
<evidence type="ECO:0000259" key="11">
    <source>
        <dbReference type="Pfam" id="PF01156"/>
    </source>
</evidence>
<dbReference type="SUPFAM" id="SSF52374">
    <property type="entry name" value="Nucleotidylyl transferase"/>
    <property type="match status" value="1"/>
</dbReference>
<feature type="region of interest" description="Disordered" evidence="10">
    <location>
        <begin position="698"/>
        <end position="732"/>
    </location>
</feature>
<evidence type="ECO:0000256" key="9">
    <source>
        <dbReference type="ARBA" id="ARBA00038229"/>
    </source>
</evidence>
<dbReference type="GO" id="GO:0032040">
    <property type="term" value="C:small-subunit processome"/>
    <property type="evidence" value="ECO:0000318"/>
    <property type="project" value="GO_Central"/>
</dbReference>
<sequence>MTAKRKLIIDTDGVSDDIRAISLAMQHPDVEIVAFTTTHGCVSAIQASANVARAQRANGIEKKIPIYKGASTQLIKNPEVVHELASDESFFFGRDGLGDQPKNFPEVLESDFSCWESEHAAHALIRLTREHPDATLVAIGPLTNLALALKLDDDFKKQPARVVIMGGNYYGMGNVNSQTSAEFNFHGDPEAASIVLAEMESPVTMVPWEAFVLDGKKHEKEVDFHAHLSFGTPLADFLTTATSVGRKELAKANRQYAYCDEIAVSTAIIPEKVIKESMKLRVTVELAGKYTRGQVMVDWTDQLWEHEDNERGVDRTRRVITFVTAYDVHYVDGMDYLRYVHAGACNAVGSANGCVVAIDTTSCAVAACDNVNIYNMRTTEKVAHLENEKKTVTAIRMCAAKKYLAIGYNDGSLRLYDRTAEDQRSFISLIGHRSGVNCIAFSNDGLTVATGGKDSSIVIWDIVAETGIVRLHGHKDSITHLQFTQNDRFLVSSSKDTYVKLWHVESHSCFYTISDHRSEVYSFALLKHDSLLVTASAELELLVFDVHWIDGGAKQSADPSDPSSKKAKQEEEMVPEREDDLANRYVRVSLRGRLLRQSTGRALQLCVSADERLLLCLGSGQLVDIFRVYTEEETAKRVTKKLRKAKRKAAESKDSTAPTVDDVAQDVTTKIGRIGEYRAMRDKVKWADFAPLATEGTVTVRKDVEDEEGEEEEGKGEGERREEGRAEEGKKKEQSKYTYTAFILCKSNTVQSVAITVDLETNETRAESVANLDKLGHREDVRSLAVSSNNAAYASGGGSQVIVWSMRSLKPQNTLREIGMDDVTAVIFATGDNHVVVGTKSGSLFLFVLGSAECIEVKRSAHEAAIWQIVPTPDKKGFVTCSADKSVKFWSYQLIDEGPKKRLSIRETRVLTVPDEALCVAVSPDGRFLLVGLLNSTVSVYFMDTLKFFLSLYGHSLPVTSVTVSPDSKLAVSGSADKTIKIWGLDFGDCHKSFHAHDEPVSCVLFSPSNEEEMLVWSAGRDGKIKQWDAVKRERVQRSERVLQNERVKQLSEQVLHNHTAEVRALAQNGEGSVMLSASHDRSIRCWELTEEIIVLEEEEAIEREEQFDAKFLDEDDVVAGETRVQTGEDPEKSAIATMAAAKNKQSIASYQPHPLVKALGSSSLSHFLVDVVSRVQPSNLERALVMVPFGFVPDLLEALAFAVKKHYKLELATRVALYLLRIHHTHVTNSPLLLPIVDGMRKLMPEGINTVRKRGLIADSYPSPIFQENEANLRRLPKGVYAGFDPTARSLHVGNLLILLNLFRSSKFDCQPIAIIGGATALVGDPNRDVSRLHEALENKHLIMKQIQLPWRNARERVLMRAKNEAARFPLAYSCPSNRMLRTRAIRSRLEAGAGSGVSFPEFVYQSLQAYDWRMLAEKHDYNKIGKSTGSGGTWLDGEMTSPFHLFQFFRQLHDTDAVMMLISNIRGRES</sequence>
<dbReference type="Gene3D" id="1.10.240.10">
    <property type="entry name" value="Tyrosyl-Transfer RNA Synthetase"/>
    <property type="match status" value="1"/>
</dbReference>
<dbReference type="Gene3D" id="3.90.245.10">
    <property type="entry name" value="Ribonucleoside hydrolase-like"/>
    <property type="match status" value="1"/>
</dbReference>
<dbReference type="Pfam" id="PF25172">
    <property type="entry name" value="Beta-prop_WDR3_2nd"/>
    <property type="match status" value="1"/>
</dbReference>
<dbReference type="InterPro" id="IPR002305">
    <property type="entry name" value="aa-tRNA-synth_Ic"/>
</dbReference>
<dbReference type="InterPro" id="IPR001680">
    <property type="entry name" value="WD40_rpt"/>
</dbReference>
<gene>
    <name evidence="13" type="primary">WBGene00099520</name>
</gene>
<keyword evidence="14" id="KW-1185">Reference proteome</keyword>
<evidence type="ECO:0000256" key="3">
    <source>
        <dbReference type="ARBA" id="ARBA00022598"/>
    </source>
</evidence>
<dbReference type="PANTHER" id="PTHR19853:SF0">
    <property type="entry name" value="WD REPEAT-CONTAINING PROTEIN 3"/>
    <property type="match status" value="1"/>
</dbReference>
<feature type="compositionally biased region" description="Basic and acidic residues" evidence="10">
    <location>
        <begin position="715"/>
        <end position="732"/>
    </location>
</feature>
<evidence type="ECO:0000256" key="10">
    <source>
        <dbReference type="SAM" id="MobiDB-lite"/>
    </source>
</evidence>
<dbReference type="EnsemblMetazoa" id="PPA09966.1">
    <property type="protein sequence ID" value="PPA09966.1"/>
    <property type="gene ID" value="WBGene00099520"/>
</dbReference>
<dbReference type="InterPro" id="IPR001910">
    <property type="entry name" value="Inosine/uridine_hydrolase_dom"/>
</dbReference>
<dbReference type="Pfam" id="PF04003">
    <property type="entry name" value="Utp12"/>
    <property type="match status" value="1"/>
</dbReference>
<dbReference type="SUPFAM" id="SSF53590">
    <property type="entry name" value="Nucleoside hydrolase"/>
    <property type="match status" value="1"/>
</dbReference>
<dbReference type="CDD" id="cd00200">
    <property type="entry name" value="WD40"/>
    <property type="match status" value="1"/>
</dbReference>
<dbReference type="SUPFAM" id="SSF50978">
    <property type="entry name" value="WD40 repeat-like"/>
    <property type="match status" value="2"/>
</dbReference>
<dbReference type="FunFam" id="2.130.10.10:FF:000157">
    <property type="entry name" value="WD repeat domain 3"/>
    <property type="match status" value="1"/>
</dbReference>
<keyword evidence="5" id="KW-0547">Nucleotide-binding</keyword>
<evidence type="ECO:0000256" key="2">
    <source>
        <dbReference type="ARBA" id="ARBA00022574"/>
    </source>
</evidence>
<dbReference type="InterPro" id="IPR019775">
    <property type="entry name" value="WD40_repeat_CS"/>
</dbReference>
<evidence type="ECO:0000313" key="14">
    <source>
        <dbReference type="Proteomes" id="UP000005239"/>
    </source>
</evidence>
<comment type="similarity">
    <text evidence="9">Belongs to the WD repeat WDR3/UTP12 family.</text>
</comment>
<feature type="region of interest" description="Disordered" evidence="10">
    <location>
        <begin position="553"/>
        <end position="578"/>
    </location>
</feature>
<dbReference type="GO" id="GO:0030490">
    <property type="term" value="P:maturation of SSU-rRNA"/>
    <property type="evidence" value="ECO:0000318"/>
    <property type="project" value="GO_Central"/>
</dbReference>
<accession>A0A8R1U803</accession>
<evidence type="ECO:0000256" key="7">
    <source>
        <dbReference type="ARBA" id="ARBA00022917"/>
    </source>
</evidence>
<dbReference type="InterPro" id="IPR036452">
    <property type="entry name" value="Ribo_hydro-like"/>
</dbReference>